<comment type="caution">
    <text evidence="1">The sequence shown here is derived from an EMBL/GenBank/DDBJ whole genome shotgun (WGS) entry which is preliminary data.</text>
</comment>
<accession>A0ABU6RED4</accession>
<reference evidence="1 2" key="1">
    <citation type="journal article" date="2023" name="Plants (Basel)">
        <title>Bridging the Gap: Combining Genomics and Transcriptomics Approaches to Understand Stylosanthes scabra, an Orphan Legume from the Brazilian Caatinga.</title>
        <authorList>
            <person name="Ferreira-Neto J.R.C."/>
            <person name="da Silva M.D."/>
            <person name="Binneck E."/>
            <person name="de Melo N.F."/>
            <person name="da Silva R.H."/>
            <person name="de Melo A.L.T.M."/>
            <person name="Pandolfi V."/>
            <person name="Bustamante F.O."/>
            <person name="Brasileiro-Vidal A.C."/>
            <person name="Benko-Iseppon A.M."/>
        </authorList>
    </citation>
    <scope>NUCLEOTIDE SEQUENCE [LARGE SCALE GENOMIC DNA]</scope>
    <source>
        <tissue evidence="1">Leaves</tissue>
    </source>
</reference>
<sequence>MSQKDLHGFEGTKDLSLVWCEHFPFTIVTDEHFQSKADLNLLGKTGKCSIARYMQKSMELEKKLKVASKQDKQELEGRVVELCGEKKQAEVSKKDHGFQMFAVAWVRAKAQAELFTPGVKFDQMDPLKVVYKGGLIDDDQVPAEGSDDHDPTE</sequence>
<gene>
    <name evidence="1" type="ORF">PIB30_039214</name>
</gene>
<evidence type="ECO:0000313" key="1">
    <source>
        <dbReference type="EMBL" id="MED6122381.1"/>
    </source>
</evidence>
<proteinExistence type="predicted"/>
<name>A0ABU6RED4_9FABA</name>
<keyword evidence="2" id="KW-1185">Reference proteome</keyword>
<dbReference type="Proteomes" id="UP001341840">
    <property type="component" value="Unassembled WGS sequence"/>
</dbReference>
<evidence type="ECO:0000313" key="2">
    <source>
        <dbReference type="Proteomes" id="UP001341840"/>
    </source>
</evidence>
<organism evidence="1 2">
    <name type="scientific">Stylosanthes scabra</name>
    <dbReference type="NCBI Taxonomy" id="79078"/>
    <lineage>
        <taxon>Eukaryota</taxon>
        <taxon>Viridiplantae</taxon>
        <taxon>Streptophyta</taxon>
        <taxon>Embryophyta</taxon>
        <taxon>Tracheophyta</taxon>
        <taxon>Spermatophyta</taxon>
        <taxon>Magnoliopsida</taxon>
        <taxon>eudicotyledons</taxon>
        <taxon>Gunneridae</taxon>
        <taxon>Pentapetalae</taxon>
        <taxon>rosids</taxon>
        <taxon>fabids</taxon>
        <taxon>Fabales</taxon>
        <taxon>Fabaceae</taxon>
        <taxon>Papilionoideae</taxon>
        <taxon>50 kb inversion clade</taxon>
        <taxon>dalbergioids sensu lato</taxon>
        <taxon>Dalbergieae</taxon>
        <taxon>Pterocarpus clade</taxon>
        <taxon>Stylosanthes</taxon>
    </lineage>
</organism>
<protein>
    <submittedName>
        <fullName evidence="1">Uncharacterized protein</fullName>
    </submittedName>
</protein>
<dbReference type="EMBL" id="JASCZI010030414">
    <property type="protein sequence ID" value="MED6122381.1"/>
    <property type="molecule type" value="Genomic_DNA"/>
</dbReference>